<feature type="region of interest" description="Disordered" evidence="3">
    <location>
        <begin position="105"/>
        <end position="144"/>
    </location>
</feature>
<dbReference type="OrthoDB" id="9150808at2"/>
<organism evidence="6 7">
    <name type="scientific">Massilia eburnea</name>
    <dbReference type="NCBI Taxonomy" id="1776165"/>
    <lineage>
        <taxon>Bacteria</taxon>
        <taxon>Pseudomonadati</taxon>
        <taxon>Pseudomonadota</taxon>
        <taxon>Betaproteobacteria</taxon>
        <taxon>Burkholderiales</taxon>
        <taxon>Oxalobacteraceae</taxon>
        <taxon>Telluria group</taxon>
        <taxon>Massilia</taxon>
    </lineage>
</organism>
<evidence type="ECO:0000256" key="3">
    <source>
        <dbReference type="SAM" id="MobiDB-lite"/>
    </source>
</evidence>
<feature type="chain" id="PRO_5026717999" description="Beta/gamma crystallin 'Greek key' domain-containing protein" evidence="4">
    <location>
        <begin position="20"/>
        <end position="231"/>
    </location>
</feature>
<dbReference type="SUPFAM" id="SSF49695">
    <property type="entry name" value="gamma-Crystallin-like"/>
    <property type="match status" value="1"/>
</dbReference>
<evidence type="ECO:0000259" key="5">
    <source>
        <dbReference type="PROSITE" id="PS50915"/>
    </source>
</evidence>
<evidence type="ECO:0000256" key="1">
    <source>
        <dbReference type="ARBA" id="ARBA00009646"/>
    </source>
</evidence>
<dbReference type="InterPro" id="IPR050252">
    <property type="entry name" value="Beta/Gamma-Crystallin"/>
</dbReference>
<dbReference type="PANTHER" id="PTHR11818">
    <property type="entry name" value="BETA/GAMMA CRYSTALLIN"/>
    <property type="match status" value="1"/>
</dbReference>
<comment type="similarity">
    <text evidence="1">Belongs to the beta/gamma-crystallin family.</text>
</comment>
<feature type="domain" description="Beta/gamma crystallin 'Greek key'" evidence="5">
    <location>
        <begin position="65"/>
        <end position="104"/>
    </location>
</feature>
<accession>A0A6L6QEI6</accession>
<dbReference type="EMBL" id="WNKX01000005">
    <property type="protein sequence ID" value="MTW10571.1"/>
    <property type="molecule type" value="Genomic_DNA"/>
</dbReference>
<dbReference type="PROSITE" id="PS50915">
    <property type="entry name" value="CRYSTALLIN_BETA_GAMMA"/>
    <property type="match status" value="2"/>
</dbReference>
<dbReference type="Pfam" id="PF00030">
    <property type="entry name" value="Crystall"/>
    <property type="match status" value="2"/>
</dbReference>
<dbReference type="AlphaFoldDB" id="A0A6L6QEI6"/>
<dbReference type="Proteomes" id="UP000472320">
    <property type="component" value="Unassembled WGS sequence"/>
</dbReference>
<dbReference type="PANTHER" id="PTHR11818:SF42">
    <property type="entry name" value="VOLTAGE-GATED HYDROGEN CHANNEL 1"/>
    <property type="match status" value="1"/>
</dbReference>
<keyword evidence="7" id="KW-1185">Reference proteome</keyword>
<dbReference type="InterPro" id="IPR011024">
    <property type="entry name" value="G_crystallin-like"/>
</dbReference>
<evidence type="ECO:0000313" key="6">
    <source>
        <dbReference type="EMBL" id="MTW10571.1"/>
    </source>
</evidence>
<sequence>MKNTLTAAFLLAASLIGHAASAGELQLFSREGFRGERVVIADGAANNFRDFGFNDRASSLIVRSGTWELCEDKNFGGQCAVFERGEYPDLRRFNNEFSSAREIQGRGNRGQGYAYGRDDRDERREERREERWREERREERRDERAYQEGGNAIELFNGYGLHGRMSVINNDIRTLVEVGFNDATNSMVIHYGTWEFCEHADFRGQCRAFGPGRYENLQDFSSKISSIRRVR</sequence>
<feature type="domain" description="Beta/gamma crystallin 'Greek key'" evidence="5">
    <location>
        <begin position="192"/>
        <end position="231"/>
    </location>
</feature>
<comment type="caution">
    <text evidence="6">The sequence shown here is derived from an EMBL/GenBank/DDBJ whole genome shotgun (WGS) entry which is preliminary data.</text>
</comment>
<keyword evidence="2" id="KW-0677">Repeat</keyword>
<proteinExistence type="inferred from homology"/>
<dbReference type="RefSeq" id="WP_155453518.1">
    <property type="nucleotide sequence ID" value="NZ_WNKX01000005.1"/>
</dbReference>
<evidence type="ECO:0000313" key="7">
    <source>
        <dbReference type="Proteomes" id="UP000472320"/>
    </source>
</evidence>
<evidence type="ECO:0000256" key="4">
    <source>
        <dbReference type="SAM" id="SignalP"/>
    </source>
</evidence>
<name>A0A6L6QEI6_9BURK</name>
<keyword evidence="4" id="KW-0732">Signal</keyword>
<dbReference type="SMART" id="SM00247">
    <property type="entry name" value="XTALbg"/>
    <property type="match status" value="2"/>
</dbReference>
<dbReference type="InterPro" id="IPR001064">
    <property type="entry name" value="Beta/gamma_crystallin"/>
</dbReference>
<reference evidence="6 7" key="1">
    <citation type="submission" date="2019-11" db="EMBL/GenBank/DDBJ databases">
        <title>Type strains purchased from KCTC, JCM and DSMZ.</title>
        <authorList>
            <person name="Lu H."/>
        </authorList>
    </citation>
    <scope>NUCLEOTIDE SEQUENCE [LARGE SCALE GENOMIC DNA]</scope>
    <source>
        <strain evidence="6 7">JCM 31587</strain>
    </source>
</reference>
<gene>
    <name evidence="6" type="ORF">GM658_08130</name>
</gene>
<dbReference type="Gene3D" id="2.60.20.10">
    <property type="entry name" value="Crystallins"/>
    <property type="match status" value="2"/>
</dbReference>
<feature type="signal peptide" evidence="4">
    <location>
        <begin position="1"/>
        <end position="19"/>
    </location>
</feature>
<evidence type="ECO:0000256" key="2">
    <source>
        <dbReference type="ARBA" id="ARBA00022737"/>
    </source>
</evidence>
<protein>
    <recommendedName>
        <fullName evidence="5">Beta/gamma crystallin 'Greek key' domain-containing protein</fullName>
    </recommendedName>
</protein>
<feature type="compositionally biased region" description="Basic and acidic residues" evidence="3">
    <location>
        <begin position="116"/>
        <end position="144"/>
    </location>
</feature>